<dbReference type="Pfam" id="PF22958">
    <property type="entry name" value="Ltn1_1st"/>
    <property type="match status" value="1"/>
</dbReference>
<dbReference type="SMART" id="SM00184">
    <property type="entry name" value="RING"/>
    <property type="match status" value="1"/>
</dbReference>
<dbReference type="GO" id="GO:0072344">
    <property type="term" value="P:rescue of stalled ribosome"/>
    <property type="evidence" value="ECO:0007669"/>
    <property type="project" value="UniProtKB-UniRule"/>
</dbReference>
<evidence type="ECO:0000256" key="13">
    <source>
        <dbReference type="ARBA" id="ARBA00022833"/>
    </source>
</evidence>
<accession>A0AAD7QJL0</accession>
<evidence type="ECO:0000256" key="16">
    <source>
        <dbReference type="SAM" id="MobiDB-lite"/>
    </source>
</evidence>
<evidence type="ECO:0000256" key="11">
    <source>
        <dbReference type="ARBA" id="ARBA00022771"/>
    </source>
</evidence>
<comment type="catalytic activity">
    <reaction evidence="1 15">
        <text>S-ubiquitinyl-[E2 ubiquitin-conjugating enzyme]-L-cysteine + [acceptor protein]-L-lysine = [E2 ubiquitin-conjugating enzyme]-L-cysteine + N(6)-ubiquitinyl-[acceptor protein]-L-lysine.</text>
        <dbReference type="EC" id="2.3.2.27"/>
    </reaction>
</comment>
<dbReference type="PROSITE" id="PS50089">
    <property type="entry name" value="ZF_RING_2"/>
    <property type="match status" value="1"/>
</dbReference>
<dbReference type="GO" id="GO:0061630">
    <property type="term" value="F:ubiquitin protein ligase activity"/>
    <property type="evidence" value="ECO:0007669"/>
    <property type="project" value="UniProtKB-UniRule"/>
</dbReference>
<organism evidence="19 20">
    <name type="scientific">Quillaja saponaria</name>
    <name type="common">Soap bark tree</name>
    <dbReference type="NCBI Taxonomy" id="32244"/>
    <lineage>
        <taxon>Eukaryota</taxon>
        <taxon>Viridiplantae</taxon>
        <taxon>Streptophyta</taxon>
        <taxon>Embryophyta</taxon>
        <taxon>Tracheophyta</taxon>
        <taxon>Spermatophyta</taxon>
        <taxon>Magnoliopsida</taxon>
        <taxon>eudicotyledons</taxon>
        <taxon>Gunneridae</taxon>
        <taxon>Pentapetalae</taxon>
        <taxon>rosids</taxon>
        <taxon>fabids</taxon>
        <taxon>Fabales</taxon>
        <taxon>Quillajaceae</taxon>
        <taxon>Quillaja</taxon>
    </lineage>
</organism>
<feature type="region of interest" description="Disordered" evidence="16">
    <location>
        <begin position="1"/>
        <end position="21"/>
    </location>
</feature>
<feature type="compositionally biased region" description="Basic and acidic residues" evidence="16">
    <location>
        <begin position="1"/>
        <end position="10"/>
    </location>
</feature>
<evidence type="ECO:0000256" key="15">
    <source>
        <dbReference type="RuleBase" id="RU367090"/>
    </source>
</evidence>
<dbReference type="GO" id="GO:0043023">
    <property type="term" value="F:ribosomal large subunit binding"/>
    <property type="evidence" value="ECO:0007669"/>
    <property type="project" value="TreeGrafter"/>
</dbReference>
<evidence type="ECO:0000256" key="6">
    <source>
        <dbReference type="ARBA" id="ARBA00017157"/>
    </source>
</evidence>
<dbReference type="GO" id="GO:1990112">
    <property type="term" value="C:RQC complex"/>
    <property type="evidence" value="ECO:0007669"/>
    <property type="project" value="UniProtKB-UniRule"/>
</dbReference>
<evidence type="ECO:0000313" key="20">
    <source>
        <dbReference type="Proteomes" id="UP001163823"/>
    </source>
</evidence>
<dbReference type="EMBL" id="JARAOO010000001">
    <property type="protein sequence ID" value="KAJ7982619.1"/>
    <property type="molecule type" value="Genomic_DNA"/>
</dbReference>
<reference evidence="19 20" key="1">
    <citation type="journal article" date="2023" name="Science">
        <title>Elucidation of the pathway for biosynthesis of saponin adjuvants from the soapbark tree.</title>
        <authorList>
            <person name="Reed J."/>
            <person name="Orme A."/>
            <person name="El-Demerdash A."/>
            <person name="Owen C."/>
            <person name="Martin L.B.B."/>
            <person name="Misra R.C."/>
            <person name="Kikuchi S."/>
            <person name="Rejzek M."/>
            <person name="Martin A.C."/>
            <person name="Harkess A."/>
            <person name="Leebens-Mack J."/>
            <person name="Louveau T."/>
            <person name="Stephenson M.J."/>
            <person name="Osbourn A."/>
        </authorList>
    </citation>
    <scope>NUCLEOTIDE SEQUENCE [LARGE SCALE GENOMIC DNA]</scope>
    <source>
        <strain evidence="19">S10</strain>
    </source>
</reference>
<dbReference type="InterPro" id="IPR016024">
    <property type="entry name" value="ARM-type_fold"/>
</dbReference>
<name>A0AAD7QJL0_QUISA</name>
<evidence type="ECO:0000256" key="12">
    <source>
        <dbReference type="ARBA" id="ARBA00022786"/>
    </source>
</evidence>
<keyword evidence="13 15" id="KW-0862">Zinc</keyword>
<dbReference type="Gene3D" id="1.25.10.10">
    <property type="entry name" value="Leucine-rich Repeat Variant"/>
    <property type="match status" value="1"/>
</dbReference>
<dbReference type="EC" id="2.3.2.27" evidence="5 15"/>
<dbReference type="PANTHER" id="PTHR12389">
    <property type="entry name" value="ZINC FINGER PROTEIN 294"/>
    <property type="match status" value="1"/>
</dbReference>
<dbReference type="KEGG" id="qsa:O6P43_001721"/>
<dbReference type="GO" id="GO:1990116">
    <property type="term" value="P:ribosome-associated ubiquitin-dependent protein catabolic process"/>
    <property type="evidence" value="ECO:0007669"/>
    <property type="project" value="UniProtKB-UniRule"/>
</dbReference>
<gene>
    <name evidence="19" type="ORF">O6P43_001721</name>
</gene>
<dbReference type="InterPro" id="IPR054477">
    <property type="entry name" value="LTN1_E3_ligase_6th"/>
</dbReference>
<evidence type="ECO:0000256" key="8">
    <source>
        <dbReference type="ARBA" id="ARBA00022679"/>
    </source>
</evidence>
<proteinExistence type="inferred from homology"/>
<dbReference type="InterPro" id="IPR011016">
    <property type="entry name" value="Znf_RING-CH"/>
</dbReference>
<dbReference type="Pfam" id="PF22999">
    <property type="entry name" value="LTN1_E3_ligase_6th"/>
    <property type="match status" value="1"/>
</dbReference>
<evidence type="ECO:0000313" key="19">
    <source>
        <dbReference type="EMBL" id="KAJ7982619.1"/>
    </source>
</evidence>
<keyword evidence="12 15" id="KW-0833">Ubl conjugation pathway</keyword>
<evidence type="ECO:0000256" key="7">
    <source>
        <dbReference type="ARBA" id="ARBA00022490"/>
    </source>
</evidence>
<comment type="subcellular location">
    <subcellularLocation>
        <location evidence="2">Cytoplasm</location>
        <location evidence="2">Cytosol</location>
    </subcellularLocation>
</comment>
<dbReference type="InterPro" id="IPR002219">
    <property type="entry name" value="PKC_DAG/PE"/>
</dbReference>
<dbReference type="GO" id="GO:0008270">
    <property type="term" value="F:zinc ion binding"/>
    <property type="evidence" value="ECO:0007669"/>
    <property type="project" value="UniProtKB-KW"/>
</dbReference>
<dbReference type="GO" id="GO:0005829">
    <property type="term" value="C:cytosol"/>
    <property type="evidence" value="ECO:0007669"/>
    <property type="project" value="UniProtKB-SubCell"/>
</dbReference>
<dbReference type="SUPFAM" id="SSF48371">
    <property type="entry name" value="ARM repeat"/>
    <property type="match status" value="1"/>
</dbReference>
<dbReference type="InterPro" id="IPR054478">
    <property type="entry name" value="LTN1_UBC"/>
</dbReference>
<comment type="subunit">
    <text evidence="15">Component of the ribosome quality control complex (RQC).</text>
</comment>
<dbReference type="Gene3D" id="3.30.40.10">
    <property type="entry name" value="Zinc/RING finger domain, C3HC4 (zinc finger)"/>
    <property type="match status" value="1"/>
</dbReference>
<dbReference type="Pfam" id="PF13639">
    <property type="entry name" value="zf-RING_2"/>
    <property type="match status" value="1"/>
</dbReference>
<keyword evidence="10" id="KW-0677">Repeat</keyword>
<comment type="caution">
    <text evidence="19">The sequence shown here is derived from an EMBL/GenBank/DDBJ whole genome shotgun (WGS) entry which is preliminary data.</text>
</comment>
<dbReference type="InterPro" id="IPR001841">
    <property type="entry name" value="Znf_RING"/>
</dbReference>
<dbReference type="SUPFAM" id="SSF57850">
    <property type="entry name" value="RING/U-box"/>
    <property type="match status" value="1"/>
</dbReference>
<dbReference type="InterPro" id="IPR039795">
    <property type="entry name" value="LTN1/Rkr1"/>
</dbReference>
<feature type="domain" description="Phorbol-ester/DAG-type" evidence="17">
    <location>
        <begin position="1825"/>
        <end position="1881"/>
    </location>
</feature>
<evidence type="ECO:0000256" key="2">
    <source>
        <dbReference type="ARBA" id="ARBA00004514"/>
    </source>
</evidence>
<dbReference type="Pfam" id="PF23009">
    <property type="entry name" value="UBC_like"/>
    <property type="match status" value="1"/>
</dbReference>
<keyword evidence="20" id="KW-1185">Reference proteome</keyword>
<evidence type="ECO:0000259" key="18">
    <source>
        <dbReference type="PROSITE" id="PS50089"/>
    </source>
</evidence>
<dbReference type="SMART" id="SM00744">
    <property type="entry name" value="RINGv"/>
    <property type="match status" value="1"/>
</dbReference>
<evidence type="ECO:0000256" key="10">
    <source>
        <dbReference type="ARBA" id="ARBA00022737"/>
    </source>
</evidence>
<keyword evidence="8 15" id="KW-0808">Transferase</keyword>
<evidence type="ECO:0000256" key="9">
    <source>
        <dbReference type="ARBA" id="ARBA00022723"/>
    </source>
</evidence>
<evidence type="ECO:0000256" key="4">
    <source>
        <dbReference type="ARBA" id="ARBA00007997"/>
    </source>
</evidence>
<comment type="function">
    <text evidence="15">E3 ubiquitin-protein ligase. Component of the ribosome quality control complex (RQC), a ribosome-associated complex that mediates ubiquitination and extraction of incompletely synthesized nascent chains for proteasomal degradation.</text>
</comment>
<keyword evidence="11 14" id="KW-0863">Zinc-finger</keyword>
<keyword evidence="9 15" id="KW-0479">Metal-binding</keyword>
<sequence>MGRQKGEGGRSKVRPSSSSVAASLLPSSSTATVGFGGYVGSSRLDSSVFSEEPIPYVDIDSEIAVHLKRLARKDPTTKLKALTSLSMVLKKKSGKDIVPIVPQWAFEYKKLLLDYNRDVRRATHDIMTDLVIAVGRDLAPHLKTLMGPWWFSQFDPVSEVSQAAKQSLQAAFPAQEKRLDALILCTTEIFMYLEENLKLTPETISDKAAALDELEEIYHQVISSSLLALATLLDVLISMQLERPGFENITAEPKHASKARVTAISFAGKLFTDHKYFQQFLKSQSRAIRSATYIAFKSFIKNIPEAFNDGNINMLAEAIFGILQEKDPTCHSSMWDLILLFSKRFPVSWNSVNVHKTILNPLWHLLKNGCFGSQQVSYPSLVLFLNYVPPKAIVREKFFLEFFKNLWAGRNPSHSSNADRLPFFMAYEECFLWVLRNASRYYDGVDSVYHFRVMLVDEILVKLSWKDYLMFGSTKGQDGILTGISADSSEQSICLNKKAVDTLNMKHPMSYLQELGKCIIKILSGICLLDHDILSSFSVDFQEKCLGILQNSENRERSRESIERIILFLLLLEQLVVQKSETWPLVDIVGPTLAKSFPIIKSLDSPDSLRLLSVAFSVFGPLKLVRELFLQDKENPRPHIFNDRDRELEGEHYMQIFRETFVPWCLNSNNCSSSARLDLLLAMLDDEYFSEQWDTVVKYATNQKYSGSPPGFLDADSAALLALLLEKARDEITKRKRGEESFYLHGAIADHWHHEGIESAAIAVVRSSPPFGTSDAQFLCAALGGSTEGSSTSFVSRNALILIYEEALRKLLFFIKGSSFSWVKIAASLLEADANQIIGPELDSSVQMFEMAHFALEILDGSFFCLRKLVKESALVSGISAAIFIVDWEYSMAVVDYPLGDGSRNNIKARLEFGETLHAFRCKIGNQFWRSLSLDIRMILASILIQSIRYAIFSTEKLARDKIASLGYLWVLEVLESLSLSGYEEQDLIDQLLRKGETWPVFVIPDSDSQKVSDNLQFISLIDRLISKIGIDKVVAACTISSTFVPEPINQEFTSRAWLAAEILCTWKWEGGSAVDSFLPSLSAYAKSSTSQKSLLDKILSILIDGALVHGGNGANSSINVWPVSARAADIIEEPFLRALVSFLSTVLQDNIWDTQKAVDLFELLVDKLFIGEAVNTGCLKILPVLVNVLLQSLCRRSIGYMESSLDSQPGSLDETIKGWLEKCLLFPPIVTWQTVEDLEDWFQLVFSCYPFSALGGVQALKPERNISPDERRLLFQLFRKQRQVACASAVTNQLPVVQMLLSKLSVVSVGYCWNEFTEEDWDFLLSNVRGWIQSVAVMMEDVAEDANESMVGCSPDKLDAIISKIEKIALVTDPLPINTAENALLSFSLFLEPFNHKQAKNEDSVNMLRTEILDSTKDRILEGILRLFFCTGISEAIANSYCKEAASVIASSRLEYRYFWELVASCVVNSSAQARDRAVKSVEFWGLSKGAISSLYAILFSSKPIPLLQYAAYVVLSTDPVSKIAILEDNACNQGLYTASDEELSHRELSIEDKVFLKEEISSMIEKSPYELLEMDLLAQQRVNIFLAWSLLISYLWSLPSSSPVRERLVQYIQDSASVIILDCLFQHIPVESSVVHGLKKKEGELPTVVSEAANGATRAVTTGSLLNLVESLWPIEPVKISTLAGAVYGLMLRVLPAYVRGWFSDLRDRNMSSSIESFTKTCCSPPLIAFELSQIKKTKFTDENFSVSVSKSANEIVATYTKDETGMDLVIRLPASYPLRAVDVDCTRSLGISEVKQRKWLMSMMLFVRNQNGALAEAIGIWKHNFDKEFEGVEECPICYSVIHTTNHSLPRLACKTCKHKFHSACLYKWFSTSHKSSCPLCQSPF</sequence>
<evidence type="ECO:0000259" key="17">
    <source>
        <dbReference type="PROSITE" id="PS50081"/>
    </source>
</evidence>
<dbReference type="CDD" id="cd16491">
    <property type="entry name" value="RING-CH-C4HC3_LTN1"/>
    <property type="match status" value="1"/>
</dbReference>
<evidence type="ECO:0000256" key="1">
    <source>
        <dbReference type="ARBA" id="ARBA00000900"/>
    </source>
</evidence>
<protein>
    <recommendedName>
        <fullName evidence="6 15">E3 ubiquitin-protein ligase listerin</fullName>
        <ecNumber evidence="5 15">2.3.2.27</ecNumber>
    </recommendedName>
    <alternativeName>
        <fullName evidence="15">RING-type E3 ubiquitin transferase listerin</fullName>
    </alternativeName>
</protein>
<evidence type="ECO:0000256" key="5">
    <source>
        <dbReference type="ARBA" id="ARBA00012483"/>
    </source>
</evidence>
<feature type="domain" description="RING-type" evidence="18">
    <location>
        <begin position="1838"/>
        <end position="1885"/>
    </location>
</feature>
<evidence type="ECO:0000256" key="3">
    <source>
        <dbReference type="ARBA" id="ARBA00004906"/>
    </source>
</evidence>
<dbReference type="InterPro" id="IPR011989">
    <property type="entry name" value="ARM-like"/>
</dbReference>
<comment type="pathway">
    <text evidence="3 15">Protein modification; protein ubiquitination.</text>
</comment>
<dbReference type="InterPro" id="IPR054476">
    <property type="entry name" value="Ltn1_N"/>
</dbReference>
<dbReference type="InterPro" id="IPR013083">
    <property type="entry name" value="Znf_RING/FYVE/PHD"/>
</dbReference>
<comment type="similarity">
    <text evidence="4 15">Belongs to the LTN1 family.</text>
</comment>
<dbReference type="PANTHER" id="PTHR12389:SF0">
    <property type="entry name" value="E3 UBIQUITIN-PROTEIN LIGASE LISTERIN"/>
    <property type="match status" value="1"/>
</dbReference>
<dbReference type="InterPro" id="IPR039804">
    <property type="entry name" value="RING-CH-C4HC3_LTN1"/>
</dbReference>
<dbReference type="Proteomes" id="UP001163823">
    <property type="component" value="Chromosome 1"/>
</dbReference>
<dbReference type="PROSITE" id="PS50081">
    <property type="entry name" value="ZF_DAG_PE_2"/>
    <property type="match status" value="1"/>
</dbReference>
<keyword evidence="7" id="KW-0963">Cytoplasm</keyword>
<dbReference type="FunFam" id="3.30.40.10:FF:000038">
    <property type="entry name" value="E3 ubiquitin-protein ligase listerin"/>
    <property type="match status" value="1"/>
</dbReference>
<evidence type="ECO:0000256" key="14">
    <source>
        <dbReference type="PROSITE-ProRule" id="PRU00175"/>
    </source>
</evidence>